<dbReference type="EMBL" id="JAYMYQ010000001">
    <property type="protein sequence ID" value="KAK7363068.1"/>
    <property type="molecule type" value="Genomic_DNA"/>
</dbReference>
<dbReference type="InterPro" id="IPR000868">
    <property type="entry name" value="Isochorismatase-like_dom"/>
</dbReference>
<dbReference type="InterPro" id="IPR036380">
    <property type="entry name" value="Isochorismatase-like_sf"/>
</dbReference>
<dbReference type="CDD" id="cd00431">
    <property type="entry name" value="cysteine_hydrolases"/>
    <property type="match status" value="1"/>
</dbReference>
<dbReference type="GO" id="GO:0019365">
    <property type="term" value="P:pyridine nucleotide salvage"/>
    <property type="evidence" value="ECO:0007669"/>
    <property type="project" value="InterPro"/>
</dbReference>
<evidence type="ECO:0000313" key="3">
    <source>
        <dbReference type="EMBL" id="KAK7363068.1"/>
    </source>
</evidence>
<dbReference type="Gene3D" id="3.40.50.850">
    <property type="entry name" value="Isochorismatase-like"/>
    <property type="match status" value="1"/>
</dbReference>
<keyword evidence="4" id="KW-1185">Reference proteome</keyword>
<feature type="domain" description="Isochorismatase-like" evidence="2">
    <location>
        <begin position="45"/>
        <end position="213"/>
    </location>
</feature>
<dbReference type="SUPFAM" id="SSF52499">
    <property type="entry name" value="Isochorismatase-like hydrolases"/>
    <property type="match status" value="1"/>
</dbReference>
<gene>
    <name evidence="3" type="ORF">VNO77_05197</name>
</gene>
<dbReference type="PANTHER" id="PTHR47297:SF2">
    <property type="entry name" value="OS02G0606800 PROTEIN"/>
    <property type="match status" value="1"/>
</dbReference>
<dbReference type="Pfam" id="PF00857">
    <property type="entry name" value="Isochorismatase"/>
    <property type="match status" value="1"/>
</dbReference>
<dbReference type="GO" id="GO:0008936">
    <property type="term" value="F:nicotinamidase activity"/>
    <property type="evidence" value="ECO:0007669"/>
    <property type="project" value="InterPro"/>
</dbReference>
<dbReference type="PANTHER" id="PTHR47297">
    <property type="match status" value="1"/>
</dbReference>
<name>A0AAN9N4F6_CANGL</name>
<dbReference type="InterPro" id="IPR044717">
    <property type="entry name" value="NIC1"/>
</dbReference>
<evidence type="ECO:0000313" key="4">
    <source>
        <dbReference type="Proteomes" id="UP001367508"/>
    </source>
</evidence>
<proteinExistence type="inferred from homology"/>
<dbReference type="Proteomes" id="UP001367508">
    <property type="component" value="Unassembled WGS sequence"/>
</dbReference>
<reference evidence="3 4" key="1">
    <citation type="submission" date="2024-01" db="EMBL/GenBank/DDBJ databases">
        <title>The genomes of 5 underutilized Papilionoideae crops provide insights into root nodulation and disease resistanc.</title>
        <authorList>
            <person name="Jiang F."/>
        </authorList>
    </citation>
    <scope>NUCLEOTIDE SEQUENCE [LARGE SCALE GENOMIC DNA]</scope>
    <source>
        <strain evidence="3">LVBAO_FW01</strain>
        <tissue evidence="3">Leaves</tissue>
    </source>
</reference>
<dbReference type="AlphaFoldDB" id="A0AAN9N4F6"/>
<accession>A0AAN9N4F6</accession>
<evidence type="ECO:0000259" key="2">
    <source>
        <dbReference type="Pfam" id="PF00857"/>
    </source>
</evidence>
<protein>
    <recommendedName>
        <fullName evidence="2">Isochorismatase-like domain-containing protein</fullName>
    </recommendedName>
</protein>
<comment type="caution">
    <text evidence="3">The sequence shown here is derived from an EMBL/GenBank/DDBJ whole genome shotgun (WGS) entry which is preliminary data.</text>
</comment>
<organism evidence="3 4">
    <name type="scientific">Canavalia gladiata</name>
    <name type="common">Sword bean</name>
    <name type="synonym">Dolichos gladiatus</name>
    <dbReference type="NCBI Taxonomy" id="3824"/>
    <lineage>
        <taxon>Eukaryota</taxon>
        <taxon>Viridiplantae</taxon>
        <taxon>Streptophyta</taxon>
        <taxon>Embryophyta</taxon>
        <taxon>Tracheophyta</taxon>
        <taxon>Spermatophyta</taxon>
        <taxon>Magnoliopsida</taxon>
        <taxon>eudicotyledons</taxon>
        <taxon>Gunneridae</taxon>
        <taxon>Pentapetalae</taxon>
        <taxon>rosids</taxon>
        <taxon>fabids</taxon>
        <taxon>Fabales</taxon>
        <taxon>Fabaceae</taxon>
        <taxon>Papilionoideae</taxon>
        <taxon>50 kb inversion clade</taxon>
        <taxon>NPAAA clade</taxon>
        <taxon>indigoferoid/millettioid clade</taxon>
        <taxon>Phaseoleae</taxon>
        <taxon>Canavalia</taxon>
    </lineage>
</organism>
<sequence>MKCNVVSACYQVKTKMVSQTVELLKSEIPLEQESVVLTEDTVNGLVLVDIINGFCTVGAGDLAPRGSNRQISGMINESARLARLFCEKKLPVMAFLDTHHPNKPEYPYPPHCLAGTDESNLVPALRWLENETNVTIRRKDCFDGYLGSMEEDGSNVFVDWIKTNKIKTLLVVGVCTDICVLDFVCSTMSAKNRGFLEPLENVVVYSRACATFDIPLEVARNTKGALAHPQEFMHHVGLYMAKERGAKIAHEVLFGAAEKV</sequence>
<comment type="similarity">
    <text evidence="1">Belongs to the isochorismatase family.</text>
</comment>
<evidence type="ECO:0000256" key="1">
    <source>
        <dbReference type="ARBA" id="ARBA00006336"/>
    </source>
</evidence>